<feature type="compositionally biased region" description="Basic and acidic residues" evidence="8">
    <location>
        <begin position="207"/>
        <end position="216"/>
    </location>
</feature>
<protein>
    <submittedName>
        <fullName evidence="12">UEV domain-containing protein</fullName>
    </submittedName>
</protein>
<evidence type="ECO:0000259" key="10">
    <source>
        <dbReference type="PROSITE" id="PS51322"/>
    </source>
</evidence>
<dbReference type="Gene3D" id="6.10.250.370">
    <property type="match status" value="1"/>
</dbReference>
<dbReference type="PROSITE" id="PS51312">
    <property type="entry name" value="SB"/>
    <property type="match status" value="1"/>
</dbReference>
<dbReference type="InterPro" id="IPR052070">
    <property type="entry name" value="ESCRT-I_UEV_domain"/>
</dbReference>
<dbReference type="InterPro" id="IPR037202">
    <property type="entry name" value="ESCRT_assembly_dom"/>
</dbReference>
<sequence>SYFVCADRLLSMATLEANVGFLLARVNAKYPKAARKDILSALSKFNDLHPSVKNFAPAEGKCEKLTFRLKGTINIKYKGNGYNIPLTIFLLNTHPYYAPECFVCPTKNMVLKESAIIDRNGRIRLPYLTNWRYPEYDLSGLLQVITRRFQERCPVYSKTASKPSAPQLPSLESIHGAIEENIEIKAEKPQSSIVEEPEAGCSSQFDRPSRRKDETNLPKLTKEDCLRKSLLSAIKEKIMRQLHENIGVTFAEIISLRQAYNELKEGIKIIKSMLQQLDAEHKQLLEIIAVYMAKKSEIKALIDSREIKNLDIDTVIDAPTPLHRQLLRSHVFDISISDTIFVLDEAVRCGRITTSIYFKQIRSLSSKQFLARVTVLKCRRKANLPV</sequence>
<evidence type="ECO:0000256" key="3">
    <source>
        <dbReference type="ARBA" id="ARBA00022448"/>
    </source>
</evidence>
<reference evidence="12" key="1">
    <citation type="submission" date="2022-11" db="UniProtKB">
        <authorList>
            <consortium name="WormBaseParasite"/>
        </authorList>
    </citation>
    <scope>IDENTIFICATION</scope>
</reference>
<evidence type="ECO:0000256" key="7">
    <source>
        <dbReference type="PROSITE-ProRule" id="PRU00644"/>
    </source>
</evidence>
<dbReference type="Gene3D" id="6.10.140.820">
    <property type="match status" value="1"/>
</dbReference>
<evidence type="ECO:0000256" key="6">
    <source>
        <dbReference type="ARBA" id="ARBA00023054"/>
    </source>
</evidence>
<dbReference type="Pfam" id="PF09454">
    <property type="entry name" value="Vps23_core"/>
    <property type="match status" value="1"/>
</dbReference>
<dbReference type="PANTHER" id="PTHR23306:SF3">
    <property type="entry name" value="TUMOR SUPPRESSOR PROTEIN 101"/>
    <property type="match status" value="1"/>
</dbReference>
<organism evidence="11 12">
    <name type="scientific">Parascaris univalens</name>
    <name type="common">Nematode worm</name>
    <dbReference type="NCBI Taxonomy" id="6257"/>
    <lineage>
        <taxon>Eukaryota</taxon>
        <taxon>Metazoa</taxon>
        <taxon>Ecdysozoa</taxon>
        <taxon>Nematoda</taxon>
        <taxon>Chromadorea</taxon>
        <taxon>Rhabditida</taxon>
        <taxon>Spirurina</taxon>
        <taxon>Ascaridomorpha</taxon>
        <taxon>Ascaridoidea</taxon>
        <taxon>Ascarididae</taxon>
        <taxon>Parascaris</taxon>
    </lineage>
</organism>
<evidence type="ECO:0000256" key="5">
    <source>
        <dbReference type="ARBA" id="ARBA00022927"/>
    </source>
</evidence>
<keyword evidence="11" id="KW-1185">Reference proteome</keyword>
<dbReference type="Gene3D" id="3.10.110.10">
    <property type="entry name" value="Ubiquitin Conjugating Enzyme"/>
    <property type="match status" value="1"/>
</dbReference>
<proteinExistence type="inferred from homology"/>
<dbReference type="PANTHER" id="PTHR23306">
    <property type="entry name" value="TUMOR SUSCEPTIBILITY GENE 101 PROTEIN-RELATED"/>
    <property type="match status" value="1"/>
</dbReference>
<keyword evidence="3 7" id="KW-0813">Transport</keyword>
<dbReference type="GO" id="GO:0000813">
    <property type="term" value="C:ESCRT I complex"/>
    <property type="evidence" value="ECO:0007669"/>
    <property type="project" value="TreeGrafter"/>
</dbReference>
<dbReference type="Proteomes" id="UP000887569">
    <property type="component" value="Unplaced"/>
</dbReference>
<dbReference type="WBParaSite" id="PgB09_g039_t02">
    <property type="protein sequence ID" value="PgB09_g039_t02"/>
    <property type="gene ID" value="PgB09_g039"/>
</dbReference>
<name>A0A914ZQD6_PARUN</name>
<dbReference type="SUPFAM" id="SSF54495">
    <property type="entry name" value="UBC-like"/>
    <property type="match status" value="1"/>
</dbReference>
<dbReference type="GO" id="GO:0015031">
    <property type="term" value="P:protein transport"/>
    <property type="evidence" value="ECO:0007669"/>
    <property type="project" value="UniProtKB-UniRule"/>
</dbReference>
<dbReference type="PROSITE" id="PS51322">
    <property type="entry name" value="UEV"/>
    <property type="match status" value="1"/>
</dbReference>
<dbReference type="SUPFAM" id="SSF140111">
    <property type="entry name" value="Endosomal sorting complex assembly domain"/>
    <property type="match status" value="1"/>
</dbReference>
<dbReference type="AlphaFoldDB" id="A0A914ZQD6"/>
<dbReference type="GO" id="GO:0043130">
    <property type="term" value="F:ubiquitin binding"/>
    <property type="evidence" value="ECO:0007669"/>
    <property type="project" value="TreeGrafter"/>
</dbReference>
<dbReference type="InterPro" id="IPR017916">
    <property type="entry name" value="SB_dom"/>
</dbReference>
<keyword evidence="4" id="KW-0967">Endosome</keyword>
<evidence type="ECO:0000259" key="9">
    <source>
        <dbReference type="PROSITE" id="PS51312"/>
    </source>
</evidence>
<keyword evidence="6" id="KW-0175">Coiled coil</keyword>
<feature type="domain" description="UEV" evidence="10">
    <location>
        <begin position="15"/>
        <end position="159"/>
    </location>
</feature>
<feature type="domain" description="SB" evidence="9">
    <location>
        <begin position="320"/>
        <end position="386"/>
    </location>
</feature>
<evidence type="ECO:0000256" key="4">
    <source>
        <dbReference type="ARBA" id="ARBA00022753"/>
    </source>
</evidence>
<evidence type="ECO:0000256" key="8">
    <source>
        <dbReference type="SAM" id="MobiDB-lite"/>
    </source>
</evidence>
<dbReference type="Pfam" id="PF05743">
    <property type="entry name" value="UEV"/>
    <property type="match status" value="1"/>
</dbReference>
<evidence type="ECO:0000256" key="1">
    <source>
        <dbReference type="ARBA" id="ARBA00004177"/>
    </source>
</evidence>
<dbReference type="GO" id="GO:0008333">
    <property type="term" value="P:endosome to lysosome transport"/>
    <property type="evidence" value="ECO:0007669"/>
    <property type="project" value="TreeGrafter"/>
</dbReference>
<comment type="subcellular location">
    <subcellularLocation>
        <location evidence="1">Endosome</location>
    </subcellularLocation>
</comment>
<accession>A0A914ZQD6</accession>
<feature type="region of interest" description="Disordered" evidence="8">
    <location>
        <begin position="188"/>
        <end position="216"/>
    </location>
</feature>
<keyword evidence="5 7" id="KW-0653">Protein transport</keyword>
<comment type="similarity">
    <text evidence="2">Belongs to the ubiquitin-conjugating enzyme family. UEV subfamily.</text>
</comment>
<evidence type="ECO:0000256" key="2">
    <source>
        <dbReference type="ARBA" id="ARBA00009594"/>
    </source>
</evidence>
<dbReference type="InterPro" id="IPR016135">
    <property type="entry name" value="UBQ-conjugating_enzyme/RWD"/>
</dbReference>
<evidence type="ECO:0000313" key="11">
    <source>
        <dbReference type="Proteomes" id="UP000887569"/>
    </source>
</evidence>
<evidence type="ECO:0000313" key="12">
    <source>
        <dbReference type="WBParaSite" id="PgB09_g039_t02"/>
    </source>
</evidence>
<dbReference type="CDD" id="cd11685">
    <property type="entry name" value="UEV_TSG101-like"/>
    <property type="match status" value="1"/>
</dbReference>
<dbReference type="InterPro" id="IPR008883">
    <property type="entry name" value="UEV_N"/>
</dbReference>